<dbReference type="SUPFAM" id="SSF56672">
    <property type="entry name" value="DNA/RNA polymerases"/>
    <property type="match status" value="1"/>
</dbReference>
<evidence type="ECO:0000313" key="3">
    <source>
        <dbReference type="EMBL" id="KAI0524469.1"/>
    </source>
</evidence>
<feature type="domain" description="Reverse transcriptase zinc-binding" evidence="2">
    <location>
        <begin position="716"/>
        <end position="778"/>
    </location>
</feature>
<organism evidence="3 4">
    <name type="scientific">Dendrobium nobile</name>
    <name type="common">Orchid</name>
    <dbReference type="NCBI Taxonomy" id="94219"/>
    <lineage>
        <taxon>Eukaryota</taxon>
        <taxon>Viridiplantae</taxon>
        <taxon>Streptophyta</taxon>
        <taxon>Embryophyta</taxon>
        <taxon>Tracheophyta</taxon>
        <taxon>Spermatophyta</taxon>
        <taxon>Magnoliopsida</taxon>
        <taxon>Liliopsida</taxon>
        <taxon>Asparagales</taxon>
        <taxon>Orchidaceae</taxon>
        <taxon>Epidendroideae</taxon>
        <taxon>Malaxideae</taxon>
        <taxon>Dendrobiinae</taxon>
        <taxon>Dendrobium</taxon>
    </lineage>
</organism>
<comment type="caution">
    <text evidence="3">The sequence shown here is derived from an EMBL/GenBank/DDBJ whole genome shotgun (WGS) entry which is preliminary data.</text>
</comment>
<sequence>MEIHGRRELWNFMDGILKPGVPSVVEGDFNCILSQDEKKGEKKFSFSHGPFEMKAFMNRNDLHYVGILGSNFTWCNKKSGSAWILERPDRGDDMEALNKKLLRVLKSLFFWSKAKHQKLEELKESLKVEIEELSKAKEFSCNLAQLNTSWRQRAKAKWMKEGDSNSTFFHAFTNGRRNGNSIKQLKNDDGELIEDLVIIRSSFYQFFCSKWKHRDCQLDNWPSNGNILKQEDCEILEAIFFVEEVEKVIGELSNNISLGVDGITYSFFKAYWKIIGLDVWKAIQLCFTSERFSNLVMECVTDPVFLVQINGVDLEGIRGRSGFRKGCPLSPYLFILCSQLLTNAFLSKGRNLGLIVAPMAPRISDLLFVDDILIFCNAKMENLKRLKKITIDCCRWTGQQVNVSKTSIIYSKNMGRRRRRVISNLMGFMEVKELNYLGNKITLRRLVATYFSKILEKVALKLDIWGKTFISSADRVIHIKSILQAIHVFYTSMSLVPLSILKKLDRMCREFLWNKSIGDRGLHYVAWKDLCKLETKGGHSIHLAVDTVEALKAKLIWNFFKKPDSMLSKSLSAKYGKNVWDDDRRLNSSSTWKLMLSGAKALRKIVRWSIKDGTSVNVMKDIWILDKCLDRWPTFIAMEIDNLSNMSSFISDREWIPEKLQEFFEDELVKVICKIEIELENHEDVLELLKNHSGKNISAMVGCVNVNGEENENMLIQDWNCIKKLNLNPRVSFFWWKLLTNAIPTTTFLMHRRLIGSNLCPRCCDIKEDGEHVDVKCLKLK</sequence>
<dbReference type="AlphaFoldDB" id="A0A8T3BYX7"/>
<keyword evidence="4" id="KW-1185">Reference proteome</keyword>
<feature type="domain" description="Reverse transcriptase" evidence="1">
    <location>
        <begin position="288"/>
        <end position="440"/>
    </location>
</feature>
<reference evidence="3" key="1">
    <citation type="journal article" date="2022" name="Front. Genet.">
        <title>Chromosome-Scale Assembly of the Dendrobium nobile Genome Provides Insights Into the Molecular Mechanism of the Biosynthesis of the Medicinal Active Ingredient of Dendrobium.</title>
        <authorList>
            <person name="Xu Q."/>
            <person name="Niu S.-C."/>
            <person name="Li K.-L."/>
            <person name="Zheng P.-J."/>
            <person name="Zhang X.-J."/>
            <person name="Jia Y."/>
            <person name="Liu Y."/>
            <person name="Niu Y.-X."/>
            <person name="Yu L.-H."/>
            <person name="Chen D.-F."/>
            <person name="Zhang G.-Q."/>
        </authorList>
    </citation>
    <scope>NUCLEOTIDE SEQUENCE</scope>
    <source>
        <tissue evidence="3">Leaf</tissue>
    </source>
</reference>
<gene>
    <name evidence="3" type="ORF">KFK09_003839</name>
</gene>
<protein>
    <submittedName>
        <fullName evidence="3">Uncharacterized protein</fullName>
    </submittedName>
</protein>
<evidence type="ECO:0000259" key="2">
    <source>
        <dbReference type="Pfam" id="PF13966"/>
    </source>
</evidence>
<evidence type="ECO:0000259" key="1">
    <source>
        <dbReference type="Pfam" id="PF00078"/>
    </source>
</evidence>
<dbReference type="PANTHER" id="PTHR33116">
    <property type="entry name" value="REVERSE TRANSCRIPTASE ZINC-BINDING DOMAIN-CONTAINING PROTEIN-RELATED-RELATED"/>
    <property type="match status" value="1"/>
</dbReference>
<dbReference type="InterPro" id="IPR043502">
    <property type="entry name" value="DNA/RNA_pol_sf"/>
</dbReference>
<accession>A0A8T3BYX7</accession>
<evidence type="ECO:0000313" key="4">
    <source>
        <dbReference type="Proteomes" id="UP000829196"/>
    </source>
</evidence>
<dbReference type="OrthoDB" id="991485at2759"/>
<dbReference type="InterPro" id="IPR000477">
    <property type="entry name" value="RT_dom"/>
</dbReference>
<dbReference type="Pfam" id="PF00078">
    <property type="entry name" value="RVT_1"/>
    <property type="match status" value="1"/>
</dbReference>
<name>A0A8T3BYX7_DENNO</name>
<dbReference type="Proteomes" id="UP000829196">
    <property type="component" value="Unassembled WGS sequence"/>
</dbReference>
<dbReference type="PANTHER" id="PTHR33116:SF86">
    <property type="entry name" value="REVERSE TRANSCRIPTASE DOMAIN-CONTAINING PROTEIN"/>
    <property type="match status" value="1"/>
</dbReference>
<dbReference type="InterPro" id="IPR026960">
    <property type="entry name" value="RVT-Znf"/>
</dbReference>
<proteinExistence type="predicted"/>
<dbReference type="EMBL" id="JAGYWB010000004">
    <property type="protein sequence ID" value="KAI0524469.1"/>
    <property type="molecule type" value="Genomic_DNA"/>
</dbReference>
<dbReference type="Pfam" id="PF13966">
    <property type="entry name" value="zf-RVT"/>
    <property type="match status" value="1"/>
</dbReference>